<evidence type="ECO:0000313" key="9">
    <source>
        <dbReference type="Proteomes" id="UP000324832"/>
    </source>
</evidence>
<dbReference type="InterPro" id="IPR039595">
    <property type="entry name" value="TE2IP/Rap1"/>
</dbReference>
<evidence type="ECO:0000256" key="5">
    <source>
        <dbReference type="RuleBase" id="RU367107"/>
    </source>
</evidence>
<evidence type="ECO:0000259" key="7">
    <source>
        <dbReference type="Pfam" id="PF08914"/>
    </source>
</evidence>
<dbReference type="Proteomes" id="UP000324832">
    <property type="component" value="Unassembled WGS sequence"/>
</dbReference>
<dbReference type="PANTHER" id="PTHR16466:SF6">
    <property type="entry name" value="TELOMERIC REPEAT-BINDING FACTOR 2-INTERACTING PROTEIN 1"/>
    <property type="match status" value="1"/>
</dbReference>
<feature type="region of interest" description="Disordered" evidence="6">
    <location>
        <begin position="92"/>
        <end position="111"/>
    </location>
</feature>
<comment type="similarity">
    <text evidence="1 5">Belongs to the RAP1 family.</text>
</comment>
<comment type="subcellular location">
    <subcellularLocation>
        <location evidence="5">Nucleus</location>
    </subcellularLocation>
    <subcellularLocation>
        <location evidence="5">Chromosome</location>
        <location evidence="5">Telomere</location>
    </subcellularLocation>
</comment>
<dbReference type="GO" id="GO:0006355">
    <property type="term" value="P:regulation of DNA-templated transcription"/>
    <property type="evidence" value="ECO:0007669"/>
    <property type="project" value="UniProtKB-UniRule"/>
</dbReference>
<proteinExistence type="inferred from homology"/>
<evidence type="ECO:0000256" key="2">
    <source>
        <dbReference type="ARBA" id="ARBA00022454"/>
    </source>
</evidence>
<evidence type="ECO:0000313" key="8">
    <source>
        <dbReference type="EMBL" id="VVC87780.1"/>
    </source>
</evidence>
<evidence type="ECO:0000256" key="4">
    <source>
        <dbReference type="ARBA" id="ARBA00023242"/>
    </source>
</evidence>
<feature type="domain" description="TERF2-interacting telomeric protein 1 Myb" evidence="7">
    <location>
        <begin position="19"/>
        <end position="74"/>
    </location>
</feature>
<keyword evidence="5" id="KW-0805">Transcription regulation</keyword>
<dbReference type="GO" id="GO:0010833">
    <property type="term" value="P:telomere maintenance via telomere lengthening"/>
    <property type="evidence" value="ECO:0007669"/>
    <property type="project" value="UniProtKB-UniRule"/>
</dbReference>
<dbReference type="InterPro" id="IPR009057">
    <property type="entry name" value="Homeodomain-like_sf"/>
</dbReference>
<comment type="subunit">
    <text evidence="5">Homodimer.</text>
</comment>
<dbReference type="GO" id="GO:0031848">
    <property type="term" value="P:protection from non-homologous end joining at telomere"/>
    <property type="evidence" value="ECO:0007669"/>
    <property type="project" value="TreeGrafter"/>
</dbReference>
<dbReference type="AlphaFoldDB" id="A0A5E4PQX8"/>
<feature type="compositionally biased region" description="Polar residues" evidence="6">
    <location>
        <begin position="98"/>
        <end position="111"/>
    </location>
</feature>
<keyword evidence="5" id="KW-0804">Transcription</keyword>
<accession>A0A5E4PQX8</accession>
<keyword evidence="5" id="KW-0010">Activator</keyword>
<evidence type="ECO:0000256" key="3">
    <source>
        <dbReference type="ARBA" id="ARBA00022895"/>
    </source>
</evidence>
<dbReference type="InterPro" id="IPR015010">
    <property type="entry name" value="TERF2IP_Myb"/>
</dbReference>
<keyword evidence="3 5" id="KW-0779">Telomere</keyword>
<reference evidence="8 9" key="1">
    <citation type="submission" date="2017-07" db="EMBL/GenBank/DDBJ databases">
        <authorList>
            <person name="Talla V."/>
            <person name="Backstrom N."/>
        </authorList>
    </citation>
    <scope>NUCLEOTIDE SEQUENCE [LARGE SCALE GENOMIC DNA]</scope>
</reference>
<organism evidence="8 9">
    <name type="scientific">Leptidea sinapis</name>
    <dbReference type="NCBI Taxonomy" id="189913"/>
    <lineage>
        <taxon>Eukaryota</taxon>
        <taxon>Metazoa</taxon>
        <taxon>Ecdysozoa</taxon>
        <taxon>Arthropoda</taxon>
        <taxon>Hexapoda</taxon>
        <taxon>Insecta</taxon>
        <taxon>Pterygota</taxon>
        <taxon>Neoptera</taxon>
        <taxon>Endopterygota</taxon>
        <taxon>Lepidoptera</taxon>
        <taxon>Glossata</taxon>
        <taxon>Ditrysia</taxon>
        <taxon>Papilionoidea</taxon>
        <taxon>Pieridae</taxon>
        <taxon>Dismorphiinae</taxon>
        <taxon>Leptidea</taxon>
    </lineage>
</organism>
<dbReference type="GO" id="GO:0070187">
    <property type="term" value="C:shelterin complex"/>
    <property type="evidence" value="ECO:0007669"/>
    <property type="project" value="TreeGrafter"/>
</dbReference>
<keyword evidence="2 5" id="KW-0158">Chromosome</keyword>
<dbReference type="Gene3D" id="1.10.10.60">
    <property type="entry name" value="Homeodomain-like"/>
    <property type="match status" value="1"/>
</dbReference>
<keyword evidence="9" id="KW-1185">Reference proteome</keyword>
<sequence>MLCKILNIVCFRSRTRTDYSRLEDQLIVDWILKHQKAELVKGNSIWREIEPYHLIITGIKRSWQSLRNRYIRSILPFLHNYSVTAQQASELRAGAATGSISKRTTPRSAAR</sequence>
<dbReference type="EMBL" id="FZQP02000193">
    <property type="protein sequence ID" value="VVC87780.1"/>
    <property type="molecule type" value="Genomic_DNA"/>
</dbReference>
<evidence type="ECO:0000256" key="6">
    <source>
        <dbReference type="SAM" id="MobiDB-lite"/>
    </source>
</evidence>
<dbReference type="PANTHER" id="PTHR16466">
    <property type="entry name" value="TELOMERE REPEAT-BINDING FACTOR 2-INTERACTING PROTEIN 1"/>
    <property type="match status" value="1"/>
</dbReference>
<dbReference type="SUPFAM" id="SSF46689">
    <property type="entry name" value="Homeodomain-like"/>
    <property type="match status" value="1"/>
</dbReference>
<dbReference type="GO" id="GO:0042162">
    <property type="term" value="F:telomeric DNA binding"/>
    <property type="evidence" value="ECO:0007669"/>
    <property type="project" value="TreeGrafter"/>
</dbReference>
<comment type="function">
    <text evidence="5">Acts both as a regulator of telomere function and as a transcription regulator. Involved in the regulation of telomere length and protection as a component of the shelterin complex (telosome). Does not bind DNA directly: recruited to telomeric double-stranded 5'-TTAGGG-3' repeats via its interaction with terf2. Independently of its function in telomeres, also acts as a transcription regulator: recruited to extratelomeric 5'-TTAGGG-3' sites via its association with terf2 or other factors, and regulates gene expression.</text>
</comment>
<gene>
    <name evidence="8" type="ORF">LSINAPIS_LOCUS1307</name>
</gene>
<keyword evidence="4 5" id="KW-0539">Nucleus</keyword>
<protein>
    <recommendedName>
        <fullName evidence="5">Telomeric repeat-binding factor 2-interacting protein 1</fullName>
        <shortName evidence="5">TERF2-interacting telomeric protein 1</shortName>
    </recommendedName>
    <alternativeName>
        <fullName evidence="5">Repressor/activator protein 1 homolog</fullName>
    </alternativeName>
</protein>
<name>A0A5E4PQX8_9NEOP</name>
<evidence type="ECO:0000256" key="1">
    <source>
        <dbReference type="ARBA" id="ARBA00010467"/>
    </source>
</evidence>
<dbReference type="Pfam" id="PF08914">
    <property type="entry name" value="Myb_Rap1"/>
    <property type="match status" value="1"/>
</dbReference>